<reference evidence="14" key="1">
    <citation type="submission" date="2022-01" db="EMBL/GenBank/DDBJ databases">
        <authorList>
            <person name="King R."/>
        </authorList>
    </citation>
    <scope>NUCLEOTIDE SEQUENCE</scope>
</reference>
<reference evidence="14" key="2">
    <citation type="submission" date="2022-10" db="EMBL/GenBank/DDBJ databases">
        <authorList>
            <consortium name="ENA_rothamsted_submissions"/>
            <consortium name="culmorum"/>
            <person name="King R."/>
        </authorList>
    </citation>
    <scope>NUCLEOTIDE SEQUENCE</scope>
</reference>
<evidence type="ECO:0000256" key="7">
    <source>
        <dbReference type="ARBA" id="ARBA00022692"/>
    </source>
</evidence>
<dbReference type="AlphaFoldDB" id="A0A9N9RGF1"/>
<evidence type="ECO:0000313" key="14">
    <source>
        <dbReference type="EMBL" id="CAG9797431.1"/>
    </source>
</evidence>
<evidence type="ECO:0000256" key="8">
    <source>
        <dbReference type="ARBA" id="ARBA00022741"/>
    </source>
</evidence>
<keyword evidence="11 12" id="KW-0472">Membrane</keyword>
<evidence type="ECO:0000256" key="6">
    <source>
        <dbReference type="ARBA" id="ARBA00022679"/>
    </source>
</evidence>
<proteinExistence type="inferred from homology"/>
<dbReference type="Gene3D" id="3.90.550.50">
    <property type="match status" value="1"/>
</dbReference>
<keyword evidence="15" id="KW-1185">Reference proteome</keyword>
<dbReference type="GO" id="GO:0016020">
    <property type="term" value="C:membrane"/>
    <property type="evidence" value="ECO:0007669"/>
    <property type="project" value="UniProtKB-SubCell"/>
</dbReference>
<evidence type="ECO:0000256" key="3">
    <source>
        <dbReference type="ARBA" id="ARBA00006462"/>
    </source>
</evidence>
<keyword evidence="5" id="KW-0328">Glycosyltransferase</keyword>
<keyword evidence="9" id="KW-0735">Signal-anchor</keyword>
<evidence type="ECO:0000256" key="2">
    <source>
        <dbReference type="ARBA" id="ARBA00004922"/>
    </source>
</evidence>
<evidence type="ECO:0000256" key="10">
    <source>
        <dbReference type="ARBA" id="ARBA00022989"/>
    </source>
</evidence>
<sequence>MTIKNSGIIFAFIIGFVVGVQVFFWIFLRNSNSLTFRSELFNNKAKSIDNLHKYDTSFADKLFDQVKILCLILTQPSNHETKVYHVNNTWGYKCTKLILLSTKNHTNFETFSIPRNESRDILWGKVRNGFEQAYLKYYKEYDWFLKGDDDSYFVMENLRQALYQYNSSISIIVGHKYVIQNVKEGYMAGAGYVLSRKALEKLSRIFKNSTICRTDENGAEDAEMGKCLASNALFLDGHDELGEKQFFPVSVTEHMSYKKLDYDYWYTRNQWFNVTQGGLECCSRNLACMHYIKPSEMYRFNYLINNVHPFGLQKNYDLEMPRKLDIQELVKLADQRSSSPNYVNHTIVHNFDNDEVFLD</sequence>
<evidence type="ECO:0000259" key="13">
    <source>
        <dbReference type="Pfam" id="PF02434"/>
    </source>
</evidence>
<dbReference type="PANTHER" id="PTHR23033:SF14">
    <property type="entry name" value="GLYCOPROTEIN-N-ACETYLGALACTOSAMINE 3-BETA-GALACTOSYLTRANSFERASE 1-RELATED"/>
    <property type="match status" value="1"/>
</dbReference>
<keyword evidence="8" id="KW-0547">Nucleotide-binding</keyword>
<dbReference type="GO" id="GO:0000166">
    <property type="term" value="F:nucleotide binding"/>
    <property type="evidence" value="ECO:0007669"/>
    <property type="project" value="UniProtKB-KW"/>
</dbReference>
<keyword evidence="7 12" id="KW-0812">Transmembrane</keyword>
<dbReference type="OrthoDB" id="414175at2759"/>
<keyword evidence="10 12" id="KW-1133">Transmembrane helix</keyword>
<feature type="transmembrane region" description="Helical" evidence="12">
    <location>
        <begin position="7"/>
        <end position="28"/>
    </location>
</feature>
<gene>
    <name evidence="14" type="ORF">CHIRRI_LOCUS430</name>
</gene>
<dbReference type="Pfam" id="PF02434">
    <property type="entry name" value="Fringe"/>
    <property type="match status" value="1"/>
</dbReference>
<comment type="similarity">
    <text evidence="3">Belongs to the glycosyltransferase 31 family. Beta3-Gal-T subfamily.</text>
</comment>
<accession>A0A9N9RGF1</accession>
<evidence type="ECO:0000256" key="9">
    <source>
        <dbReference type="ARBA" id="ARBA00022968"/>
    </source>
</evidence>
<dbReference type="EMBL" id="OU895877">
    <property type="protein sequence ID" value="CAG9797431.1"/>
    <property type="molecule type" value="Genomic_DNA"/>
</dbReference>
<name>A0A9N9RGF1_9DIPT</name>
<evidence type="ECO:0000256" key="1">
    <source>
        <dbReference type="ARBA" id="ARBA00004606"/>
    </source>
</evidence>
<dbReference type="InterPro" id="IPR026050">
    <property type="entry name" value="C1GALT1/C1GALT1_chp1"/>
</dbReference>
<protein>
    <recommendedName>
        <fullName evidence="4">N-acetylgalactosaminide beta-1,3-galactosyltransferase</fullName>
        <ecNumber evidence="4">2.4.1.122</ecNumber>
    </recommendedName>
</protein>
<dbReference type="InterPro" id="IPR003378">
    <property type="entry name" value="Fringe-like_glycosylTrfase"/>
</dbReference>
<organism evidence="14 15">
    <name type="scientific">Chironomus riparius</name>
    <dbReference type="NCBI Taxonomy" id="315576"/>
    <lineage>
        <taxon>Eukaryota</taxon>
        <taxon>Metazoa</taxon>
        <taxon>Ecdysozoa</taxon>
        <taxon>Arthropoda</taxon>
        <taxon>Hexapoda</taxon>
        <taxon>Insecta</taxon>
        <taxon>Pterygota</taxon>
        <taxon>Neoptera</taxon>
        <taxon>Endopterygota</taxon>
        <taxon>Diptera</taxon>
        <taxon>Nematocera</taxon>
        <taxon>Chironomoidea</taxon>
        <taxon>Chironomidae</taxon>
        <taxon>Chironominae</taxon>
        <taxon>Chironomus</taxon>
    </lineage>
</organism>
<evidence type="ECO:0000256" key="12">
    <source>
        <dbReference type="SAM" id="Phobius"/>
    </source>
</evidence>
<evidence type="ECO:0000313" key="15">
    <source>
        <dbReference type="Proteomes" id="UP001153620"/>
    </source>
</evidence>
<dbReference type="GO" id="GO:0016263">
    <property type="term" value="F:glycoprotein-N-acetylgalactosamine 3-beta-galactosyltransferase activity"/>
    <property type="evidence" value="ECO:0007669"/>
    <property type="project" value="UniProtKB-EC"/>
</dbReference>
<feature type="domain" description="Fringe-like glycosyltransferase" evidence="13">
    <location>
        <begin position="74"/>
        <end position="230"/>
    </location>
</feature>
<dbReference type="EC" id="2.4.1.122" evidence="4"/>
<keyword evidence="6" id="KW-0808">Transferase</keyword>
<comment type="pathway">
    <text evidence="2">Protein modification; protein glycosylation.</text>
</comment>
<dbReference type="PANTHER" id="PTHR23033">
    <property type="entry name" value="BETA1,3-GALACTOSYLTRANSFERASE"/>
    <property type="match status" value="1"/>
</dbReference>
<dbReference type="Proteomes" id="UP001153620">
    <property type="component" value="Chromosome 1"/>
</dbReference>
<comment type="subcellular location">
    <subcellularLocation>
        <location evidence="1">Membrane</location>
        <topology evidence="1">Single-pass type II membrane protein</topology>
    </subcellularLocation>
</comment>
<evidence type="ECO:0000256" key="11">
    <source>
        <dbReference type="ARBA" id="ARBA00023136"/>
    </source>
</evidence>
<evidence type="ECO:0000256" key="4">
    <source>
        <dbReference type="ARBA" id="ARBA00012557"/>
    </source>
</evidence>
<evidence type="ECO:0000256" key="5">
    <source>
        <dbReference type="ARBA" id="ARBA00022676"/>
    </source>
</evidence>